<dbReference type="InterPro" id="IPR025669">
    <property type="entry name" value="AAA_dom"/>
</dbReference>
<dbReference type="Proteomes" id="UP000220397">
    <property type="component" value="Unassembled WGS sequence"/>
</dbReference>
<evidence type="ECO:0000259" key="2">
    <source>
        <dbReference type="Pfam" id="PF13614"/>
    </source>
</evidence>
<protein>
    <recommendedName>
        <fullName evidence="2">AAA domain-containing protein</fullName>
    </recommendedName>
</protein>
<proteinExistence type="predicted"/>
<sequence length="638" mass="73465">MEKVLLAIGHRQVEDFIKAKSKGEYAIVGTTVYRGGIIKAIKENKPDVIVLFESLKGNENISDIIYEIRANYKNVRIIFGSNKREPGDVLLATIVGYGIYDILYGEKINANEIIRLIKEKNEFSDVFHLRPKTTVDEKTNQKLYDAPTKVIEKPVIKEIYLDKTNPNESGKEEGEAPKETNLKAETEQTMEKITEDESVNLEEAKSESIGDEVIDIEGEVVNLEEAVFNLEEVEKKEETDNQEEIINLEEKVVEEHEMTEEPLPERNPELDKKVDEKLQNISENLKEMKKEKPEKIGFFARLMGAKENTEKNNEHEVQTIQEPIIEQKPPEPEVEVKPEIIPEPKIEVPIPEPKIVTETIIKETIMPVHMKQKILTFLGSEQGVGNSQIAFNTALHLAKSGFRTMYIDFKETGSTVEYLYQLGTFEKGLDIALRGMENQNYTQVEDSIISMSSIISNTPKNSMMLKNYKQFPDLLDLLFYSEDYVTKKDKEKEQINSACLKDLFMYFIIQKNYDFIILDVPSDLKNEFTKIAMAYSTKIFLTLTQDVSHIGGWLRKLPELTKRINLDKKIYYIINKYEKAELNQRDISEWMKVDIPITIPSLNKDFINANYIGLPVLLYSKNKELKKAFASIEKIIFE</sequence>
<reference evidence="3 4" key="1">
    <citation type="submission" date="2017-09" db="EMBL/GenBank/DDBJ databases">
        <title>Large-scale bioinformatics analysis of Bacillus genomes uncovers conserved roles of natural products in bacterial physiology.</title>
        <authorList>
            <consortium name="Agbiome Team Llc"/>
            <person name="Bleich R.M."/>
            <person name="Kirk G.J."/>
            <person name="Santa Maria K.C."/>
            <person name="Allen S.E."/>
            <person name="Farag S."/>
            <person name="Shank E.A."/>
            <person name="Bowers A."/>
        </authorList>
    </citation>
    <scope>NUCLEOTIDE SEQUENCE [LARGE SCALE GENOMIC DNA]</scope>
    <source>
        <strain evidence="3 4">AFS015413</strain>
    </source>
</reference>
<dbReference type="SUPFAM" id="SSF52540">
    <property type="entry name" value="P-loop containing nucleoside triphosphate hydrolases"/>
    <property type="match status" value="1"/>
</dbReference>
<dbReference type="EMBL" id="NTUS01000034">
    <property type="protein sequence ID" value="PFB07568.1"/>
    <property type="molecule type" value="Genomic_DNA"/>
</dbReference>
<gene>
    <name evidence="3" type="ORF">CN398_12310</name>
</gene>
<evidence type="ECO:0000256" key="1">
    <source>
        <dbReference type="SAM" id="MobiDB-lite"/>
    </source>
</evidence>
<organism evidence="3 4">
    <name type="scientific">Bacillus thuringiensis</name>
    <dbReference type="NCBI Taxonomy" id="1428"/>
    <lineage>
        <taxon>Bacteria</taxon>
        <taxon>Bacillati</taxon>
        <taxon>Bacillota</taxon>
        <taxon>Bacilli</taxon>
        <taxon>Bacillales</taxon>
        <taxon>Bacillaceae</taxon>
        <taxon>Bacillus</taxon>
        <taxon>Bacillus cereus group</taxon>
    </lineage>
</organism>
<dbReference type="PANTHER" id="PTHR13696:SF99">
    <property type="entry name" value="COBYRINIC ACID AC-DIAMIDE SYNTHASE"/>
    <property type="match status" value="1"/>
</dbReference>
<dbReference type="InterPro" id="IPR050678">
    <property type="entry name" value="DNA_Partitioning_ATPase"/>
</dbReference>
<dbReference type="PANTHER" id="PTHR13696">
    <property type="entry name" value="P-LOOP CONTAINING NUCLEOSIDE TRIPHOSPHATE HYDROLASE"/>
    <property type="match status" value="1"/>
</dbReference>
<dbReference type="Pfam" id="PF13614">
    <property type="entry name" value="AAA_31"/>
    <property type="match status" value="1"/>
</dbReference>
<dbReference type="InterPro" id="IPR027417">
    <property type="entry name" value="P-loop_NTPase"/>
</dbReference>
<feature type="domain" description="AAA" evidence="2">
    <location>
        <begin position="373"/>
        <end position="552"/>
    </location>
</feature>
<accession>A0A9X6Z4I8</accession>
<dbReference type="AlphaFoldDB" id="A0A9X6Z4I8"/>
<evidence type="ECO:0000313" key="3">
    <source>
        <dbReference type="EMBL" id="PFB07568.1"/>
    </source>
</evidence>
<feature type="region of interest" description="Disordered" evidence="1">
    <location>
        <begin position="162"/>
        <end position="184"/>
    </location>
</feature>
<comment type="caution">
    <text evidence="3">The sequence shown here is derived from an EMBL/GenBank/DDBJ whole genome shotgun (WGS) entry which is preliminary data.</text>
</comment>
<dbReference type="RefSeq" id="WP_098369047.1">
    <property type="nucleotide sequence ID" value="NZ_JARSYC010000101.1"/>
</dbReference>
<evidence type="ECO:0000313" key="4">
    <source>
        <dbReference type="Proteomes" id="UP000220397"/>
    </source>
</evidence>
<feature type="compositionally biased region" description="Basic and acidic residues" evidence="1">
    <location>
        <begin position="169"/>
        <end position="184"/>
    </location>
</feature>
<name>A0A9X6Z4I8_BACTU</name>
<dbReference type="Gene3D" id="3.40.50.300">
    <property type="entry name" value="P-loop containing nucleotide triphosphate hydrolases"/>
    <property type="match status" value="1"/>
</dbReference>